<dbReference type="InterPro" id="IPR023772">
    <property type="entry name" value="DNA-bd_HTH_TetR-type_CS"/>
</dbReference>
<sequence>MTSASGLWARTRQRAYAEITAVAMELFLADGFEQTTIDEIAAAAGISRRSFFRYFGTKEDVVLGHLIAEGQALRAALERRPDGEDVWTALRAAIFSLEEADGDEERMLAVSRMLYRTPSLRARSIEKHLRWYDDLVPEVQRRLGGGGDDLLRARAIVGCAITCLDVAGEAWTDGAASRPLAHYFDAALDAVRPAAAG</sequence>
<proteinExistence type="predicted"/>
<evidence type="ECO:0000313" key="7">
    <source>
        <dbReference type="Proteomes" id="UP000431080"/>
    </source>
</evidence>
<comment type="caution">
    <text evidence="6">The sequence shown here is derived from an EMBL/GenBank/DDBJ whole genome shotgun (WGS) entry which is preliminary data.</text>
</comment>
<dbReference type="InterPro" id="IPR050109">
    <property type="entry name" value="HTH-type_TetR-like_transc_reg"/>
</dbReference>
<dbReference type="InterPro" id="IPR001647">
    <property type="entry name" value="HTH_TetR"/>
</dbReference>
<accession>A0A6I2F524</accession>
<dbReference type="EMBL" id="WJIF01000002">
    <property type="protein sequence ID" value="MRG59361.1"/>
    <property type="molecule type" value="Genomic_DNA"/>
</dbReference>
<organism evidence="6 7">
    <name type="scientific">Agromyces agglutinans</name>
    <dbReference type="NCBI Taxonomy" id="2662258"/>
    <lineage>
        <taxon>Bacteria</taxon>
        <taxon>Bacillati</taxon>
        <taxon>Actinomycetota</taxon>
        <taxon>Actinomycetes</taxon>
        <taxon>Micrococcales</taxon>
        <taxon>Microbacteriaceae</taxon>
        <taxon>Agromyces</taxon>
    </lineage>
</organism>
<reference evidence="6 7" key="1">
    <citation type="submission" date="2019-10" db="EMBL/GenBank/DDBJ databases">
        <authorList>
            <person name="Nie G."/>
            <person name="Ming H."/>
            <person name="Yi B."/>
        </authorList>
    </citation>
    <scope>NUCLEOTIDE SEQUENCE [LARGE SCALE GENOMIC DNA]</scope>
    <source>
        <strain evidence="6 7">CFH 90414</strain>
    </source>
</reference>
<dbReference type="InterPro" id="IPR041347">
    <property type="entry name" value="MftR_C"/>
</dbReference>
<evidence type="ECO:0000256" key="3">
    <source>
        <dbReference type="ARBA" id="ARBA00023163"/>
    </source>
</evidence>
<keyword evidence="7" id="KW-1185">Reference proteome</keyword>
<dbReference type="AlphaFoldDB" id="A0A6I2F524"/>
<dbReference type="PRINTS" id="PR00455">
    <property type="entry name" value="HTHTETR"/>
</dbReference>
<feature type="DNA-binding region" description="H-T-H motif" evidence="4">
    <location>
        <begin position="36"/>
        <end position="55"/>
    </location>
</feature>
<keyword evidence="2 4" id="KW-0238">DNA-binding</keyword>
<dbReference type="SUPFAM" id="SSF46689">
    <property type="entry name" value="Homeodomain-like"/>
    <property type="match status" value="1"/>
</dbReference>
<keyword evidence="3" id="KW-0804">Transcription</keyword>
<dbReference type="PANTHER" id="PTHR30055:SF234">
    <property type="entry name" value="HTH-TYPE TRANSCRIPTIONAL REGULATOR BETI"/>
    <property type="match status" value="1"/>
</dbReference>
<dbReference type="Pfam" id="PF17754">
    <property type="entry name" value="TetR_C_14"/>
    <property type="match status" value="1"/>
</dbReference>
<dbReference type="GO" id="GO:0000976">
    <property type="term" value="F:transcription cis-regulatory region binding"/>
    <property type="evidence" value="ECO:0007669"/>
    <property type="project" value="TreeGrafter"/>
</dbReference>
<evidence type="ECO:0000313" key="6">
    <source>
        <dbReference type="EMBL" id="MRG59361.1"/>
    </source>
</evidence>
<dbReference type="PANTHER" id="PTHR30055">
    <property type="entry name" value="HTH-TYPE TRANSCRIPTIONAL REGULATOR RUTR"/>
    <property type="match status" value="1"/>
</dbReference>
<evidence type="ECO:0000256" key="4">
    <source>
        <dbReference type="PROSITE-ProRule" id="PRU00335"/>
    </source>
</evidence>
<dbReference type="Proteomes" id="UP000431080">
    <property type="component" value="Unassembled WGS sequence"/>
</dbReference>
<dbReference type="PROSITE" id="PS50977">
    <property type="entry name" value="HTH_TETR_2"/>
    <property type="match status" value="1"/>
</dbReference>
<gene>
    <name evidence="6" type="ORF">GE115_05670</name>
</gene>
<name>A0A6I2F524_9MICO</name>
<evidence type="ECO:0000256" key="2">
    <source>
        <dbReference type="ARBA" id="ARBA00023125"/>
    </source>
</evidence>
<dbReference type="RefSeq" id="WP_153683776.1">
    <property type="nucleotide sequence ID" value="NZ_WJIF01000002.1"/>
</dbReference>
<evidence type="ECO:0000256" key="1">
    <source>
        <dbReference type="ARBA" id="ARBA00023015"/>
    </source>
</evidence>
<feature type="domain" description="HTH tetR-type" evidence="5">
    <location>
        <begin position="13"/>
        <end position="73"/>
    </location>
</feature>
<keyword evidence="1" id="KW-0805">Transcription regulation</keyword>
<evidence type="ECO:0000259" key="5">
    <source>
        <dbReference type="PROSITE" id="PS50977"/>
    </source>
</evidence>
<protein>
    <submittedName>
        <fullName evidence="6">TetR family transcriptional regulator</fullName>
    </submittedName>
</protein>
<dbReference type="Gene3D" id="1.10.10.60">
    <property type="entry name" value="Homeodomain-like"/>
    <property type="match status" value="1"/>
</dbReference>
<dbReference type="Gene3D" id="1.10.357.10">
    <property type="entry name" value="Tetracycline Repressor, domain 2"/>
    <property type="match status" value="1"/>
</dbReference>
<dbReference type="InterPro" id="IPR009057">
    <property type="entry name" value="Homeodomain-like_sf"/>
</dbReference>
<dbReference type="GO" id="GO:0003700">
    <property type="term" value="F:DNA-binding transcription factor activity"/>
    <property type="evidence" value="ECO:0007669"/>
    <property type="project" value="TreeGrafter"/>
</dbReference>
<dbReference type="Pfam" id="PF00440">
    <property type="entry name" value="TetR_N"/>
    <property type="match status" value="1"/>
</dbReference>
<dbReference type="PROSITE" id="PS01081">
    <property type="entry name" value="HTH_TETR_1"/>
    <property type="match status" value="1"/>
</dbReference>